<organism evidence="1 2">
    <name type="scientific">Rhodococcus sacchari</name>
    <dbReference type="NCBI Taxonomy" id="2962047"/>
    <lineage>
        <taxon>Bacteria</taxon>
        <taxon>Bacillati</taxon>
        <taxon>Actinomycetota</taxon>
        <taxon>Actinomycetes</taxon>
        <taxon>Mycobacteriales</taxon>
        <taxon>Nocardiaceae</taxon>
        <taxon>Rhodococcus</taxon>
    </lineage>
</organism>
<dbReference type="Proteomes" id="UP001156484">
    <property type="component" value="Chromosome"/>
</dbReference>
<gene>
    <name evidence="1" type="ORF">OED52_20590</name>
</gene>
<accession>A0ACD4DG26</accession>
<name>A0ACD4DG26_9NOCA</name>
<evidence type="ECO:0000313" key="1">
    <source>
        <dbReference type="EMBL" id="UYP18998.1"/>
    </source>
</evidence>
<proteinExistence type="predicted"/>
<reference evidence="1" key="1">
    <citation type="submission" date="2022-10" db="EMBL/GenBank/DDBJ databases">
        <title>Rhodococcus ferula Z13 complete genome.</title>
        <authorList>
            <person name="Long X."/>
            <person name="Zang M."/>
        </authorList>
    </citation>
    <scope>NUCLEOTIDE SEQUENCE</scope>
    <source>
        <strain evidence="1">Z13</strain>
    </source>
</reference>
<dbReference type="EMBL" id="CP107551">
    <property type="protein sequence ID" value="UYP18998.1"/>
    <property type="molecule type" value="Genomic_DNA"/>
</dbReference>
<sequence length="319" mass="33286">MPTTSRQIDPAGVLLGLIVPVLCAGTVLLLTRSWLPRLPEQVATHWSGTTPDSFGSPMSSAWTAALIVLLVGGGCCSIAALAQAQLMMRRYMLATGLAVTGTITVLFLAALGAQLDTTGPEQVSLPGWTAMAGMWVGAAVGWLGGRLLRDGRERKRASSAPDPALPRGRAELPIVEQVGVGTGTVVVLSLLIAVPALLVCAGTKSWWPLGLFVPVALLVLGLLRFTVIVDEAGIRVSNLSATALEYGLEEITGAKVIETQPFGDWGGWGLRAKGRGRYGVVTRSGPAVVVTMASGQELTVTTTRAEEIAGALNTLADRR</sequence>
<protein>
    <submittedName>
        <fullName evidence="1">DUF1648 domain-containing protein</fullName>
    </submittedName>
</protein>
<evidence type="ECO:0000313" key="2">
    <source>
        <dbReference type="Proteomes" id="UP001156484"/>
    </source>
</evidence>
<keyword evidence="2" id="KW-1185">Reference proteome</keyword>